<reference evidence="3 4" key="1">
    <citation type="journal article" date="2021" name="Comput. Struct. Biotechnol. J.">
        <title>De novo genome assembly of the potent medicinal plant Rehmannia glutinosa using nanopore technology.</title>
        <authorList>
            <person name="Ma L."/>
            <person name="Dong C."/>
            <person name="Song C."/>
            <person name="Wang X."/>
            <person name="Zheng X."/>
            <person name="Niu Y."/>
            <person name="Chen S."/>
            <person name="Feng W."/>
        </authorList>
    </citation>
    <scope>NUCLEOTIDE SEQUENCE [LARGE SCALE GENOMIC DNA]</scope>
    <source>
        <strain evidence="3">DH-2019</strain>
    </source>
</reference>
<dbReference type="Proteomes" id="UP001318860">
    <property type="component" value="Unassembled WGS sequence"/>
</dbReference>
<dbReference type="InterPro" id="IPR044730">
    <property type="entry name" value="RNase_H-like_dom_plant"/>
</dbReference>
<dbReference type="InterPro" id="IPR012337">
    <property type="entry name" value="RNaseH-like_sf"/>
</dbReference>
<accession>A0ABR0WEX6</accession>
<evidence type="ECO:0000259" key="2">
    <source>
        <dbReference type="Pfam" id="PF13456"/>
    </source>
</evidence>
<feature type="domain" description="RNase H type-1" evidence="2">
    <location>
        <begin position="318"/>
        <end position="399"/>
    </location>
</feature>
<evidence type="ECO:0000313" key="3">
    <source>
        <dbReference type="EMBL" id="KAK6145715.1"/>
    </source>
</evidence>
<gene>
    <name evidence="3" type="ORF">DH2020_022535</name>
</gene>
<dbReference type="PANTHER" id="PTHR47074">
    <property type="entry name" value="BNAC02G40300D PROTEIN"/>
    <property type="match status" value="1"/>
</dbReference>
<dbReference type="Pfam" id="PF13456">
    <property type="entry name" value="RVT_3"/>
    <property type="match status" value="1"/>
</dbReference>
<protein>
    <recommendedName>
        <fullName evidence="2">RNase H type-1 domain-containing protein</fullName>
    </recommendedName>
</protein>
<dbReference type="CDD" id="cd06222">
    <property type="entry name" value="RNase_H_like"/>
    <property type="match status" value="1"/>
</dbReference>
<evidence type="ECO:0000256" key="1">
    <source>
        <dbReference type="SAM" id="MobiDB-lite"/>
    </source>
</evidence>
<evidence type="ECO:0000313" key="4">
    <source>
        <dbReference type="Proteomes" id="UP001318860"/>
    </source>
</evidence>
<dbReference type="InterPro" id="IPR052929">
    <property type="entry name" value="RNase_H-like_EbsB-rel"/>
</dbReference>
<dbReference type="SUPFAM" id="SSF53098">
    <property type="entry name" value="Ribonuclease H-like"/>
    <property type="match status" value="1"/>
</dbReference>
<dbReference type="Gene3D" id="3.30.420.10">
    <property type="entry name" value="Ribonuclease H-like superfamily/Ribonuclease H"/>
    <property type="match status" value="1"/>
</dbReference>
<keyword evidence="4" id="KW-1185">Reference proteome</keyword>
<feature type="compositionally biased region" description="Low complexity" evidence="1">
    <location>
        <begin position="47"/>
        <end position="62"/>
    </location>
</feature>
<dbReference type="InterPro" id="IPR036397">
    <property type="entry name" value="RNaseH_sf"/>
</dbReference>
<dbReference type="EMBL" id="JABTTQ020000012">
    <property type="protein sequence ID" value="KAK6145715.1"/>
    <property type="molecule type" value="Genomic_DNA"/>
</dbReference>
<dbReference type="PANTHER" id="PTHR47074:SF48">
    <property type="entry name" value="POLYNUCLEOTIDYL TRANSFERASE, RIBONUCLEASE H-LIKE SUPERFAMILY PROTEIN"/>
    <property type="match status" value="1"/>
</dbReference>
<sequence>MRSQFFAEKLRQNETHSVEILECDDMAVYVEAVVADPSHAHDRARSTRTTTTSPQTPHTHAAGPSGYALGPSAYAPGPSRHAGGPSGYAAGPSTSHHTPYMKQFIPPQFTSFTDLLNTDVGMTGPYVYARPSFQHSPVPFPSGFQGSYMNMDQSSSTSDQQNIDNAEYGLRRSQRERHPPGCGTGAKCWKECNIFNTVMRVANEVESFLDWLMIMLPDLQPLVASRLSMILWSIWKQRNSKFWNNTHLQEKDVVHYAITHLNEWTVARKKCTARGNDQEQRCCSWHPPPVGMYKCNVDASFFKYESKYGLGMSIRDDTGVQGEGLSLLEGIKWSKALGLQNVIFEMDAKIVVDALKKTDTDLSEFGKIIHQCVSLLSFEPHFSVQQVRRQANMVAHAITRVAIFHASPTTWVEPPAFVLAYLDEICTSHIS</sequence>
<dbReference type="InterPro" id="IPR002156">
    <property type="entry name" value="RNaseH_domain"/>
</dbReference>
<name>A0ABR0WEX6_REHGL</name>
<comment type="caution">
    <text evidence="3">The sequence shown here is derived from an EMBL/GenBank/DDBJ whole genome shotgun (WGS) entry which is preliminary data.</text>
</comment>
<feature type="region of interest" description="Disordered" evidence="1">
    <location>
        <begin position="39"/>
        <end position="95"/>
    </location>
</feature>
<organism evidence="3 4">
    <name type="scientific">Rehmannia glutinosa</name>
    <name type="common">Chinese foxglove</name>
    <dbReference type="NCBI Taxonomy" id="99300"/>
    <lineage>
        <taxon>Eukaryota</taxon>
        <taxon>Viridiplantae</taxon>
        <taxon>Streptophyta</taxon>
        <taxon>Embryophyta</taxon>
        <taxon>Tracheophyta</taxon>
        <taxon>Spermatophyta</taxon>
        <taxon>Magnoliopsida</taxon>
        <taxon>eudicotyledons</taxon>
        <taxon>Gunneridae</taxon>
        <taxon>Pentapetalae</taxon>
        <taxon>asterids</taxon>
        <taxon>lamiids</taxon>
        <taxon>Lamiales</taxon>
        <taxon>Orobanchaceae</taxon>
        <taxon>Rehmannieae</taxon>
        <taxon>Rehmannia</taxon>
    </lineage>
</organism>
<proteinExistence type="predicted"/>